<feature type="coiled-coil region" evidence="1">
    <location>
        <begin position="146"/>
        <end position="173"/>
    </location>
</feature>
<dbReference type="Proteomes" id="UP001213623">
    <property type="component" value="Chromosome 5"/>
</dbReference>
<protein>
    <submittedName>
        <fullName evidence="3">Uncharacterized protein</fullName>
    </submittedName>
</protein>
<sequence length="230" mass="25337">MVPESGAISRSQSLPSSITTTPELDQSSFLSEDSGASVPMHLATDRAVQTQAAHAWSLRGHGMTLLHEDMLPYMNITSPPIPFVEALEGKALPLSGPNLPSWLSPVSLSPCESPSTQDDHTPPPKRQRVEKPEHAASRTETIRAWLVARRAQLQQAQDQIREAQSSLKARQAHWDHVQSLLRARIAELRQRSTRPPSLGLLESDELDDPLWDAAPMSSVAELLEQNILCL</sequence>
<proteinExistence type="predicted"/>
<evidence type="ECO:0000256" key="2">
    <source>
        <dbReference type="SAM" id="MobiDB-lite"/>
    </source>
</evidence>
<organism evidence="3 4">
    <name type="scientific">Malassezia nana</name>
    <dbReference type="NCBI Taxonomy" id="180528"/>
    <lineage>
        <taxon>Eukaryota</taxon>
        <taxon>Fungi</taxon>
        <taxon>Dikarya</taxon>
        <taxon>Basidiomycota</taxon>
        <taxon>Ustilaginomycotina</taxon>
        <taxon>Malasseziomycetes</taxon>
        <taxon>Malasseziales</taxon>
        <taxon>Malasseziaceae</taxon>
        <taxon>Malassezia</taxon>
    </lineage>
</organism>
<evidence type="ECO:0000256" key="1">
    <source>
        <dbReference type="SAM" id="Coils"/>
    </source>
</evidence>
<feature type="region of interest" description="Disordered" evidence="2">
    <location>
        <begin position="105"/>
        <end position="137"/>
    </location>
</feature>
<dbReference type="EMBL" id="CP119896">
    <property type="protein sequence ID" value="WFD27869.1"/>
    <property type="molecule type" value="Genomic_DNA"/>
</dbReference>
<accession>A0AAF0ENG8</accession>
<feature type="region of interest" description="Disordered" evidence="2">
    <location>
        <begin position="1"/>
        <end position="33"/>
    </location>
</feature>
<feature type="compositionally biased region" description="Polar residues" evidence="2">
    <location>
        <begin position="8"/>
        <end position="31"/>
    </location>
</feature>
<reference evidence="3" key="1">
    <citation type="submission" date="2023-03" db="EMBL/GenBank/DDBJ databases">
        <title>Mating type loci evolution in Malassezia.</title>
        <authorList>
            <person name="Coelho M.A."/>
        </authorList>
    </citation>
    <scope>NUCLEOTIDE SEQUENCE</scope>
    <source>
        <strain evidence="3">CBS 9557</strain>
    </source>
</reference>
<keyword evidence="1" id="KW-0175">Coiled coil</keyword>
<feature type="compositionally biased region" description="Basic and acidic residues" evidence="2">
    <location>
        <begin position="117"/>
        <end position="137"/>
    </location>
</feature>
<keyword evidence="4" id="KW-1185">Reference proteome</keyword>
<evidence type="ECO:0000313" key="3">
    <source>
        <dbReference type="EMBL" id="WFD27869.1"/>
    </source>
</evidence>
<evidence type="ECO:0000313" key="4">
    <source>
        <dbReference type="Proteomes" id="UP001213623"/>
    </source>
</evidence>
<dbReference type="AlphaFoldDB" id="A0AAF0ENG8"/>
<gene>
    <name evidence="3" type="ORF">MNAN1_002877</name>
</gene>
<name>A0AAF0ENG8_9BASI</name>